<keyword evidence="7" id="KW-0479">Metal-binding</keyword>
<keyword evidence="8" id="KW-0378">Hydrolase</keyword>
<feature type="compositionally biased region" description="Polar residues" evidence="14">
    <location>
        <begin position="44"/>
        <end position="56"/>
    </location>
</feature>
<comment type="similarity">
    <text evidence="4">In the C-terminal section; belongs to the peptidase M41 family.</text>
</comment>
<evidence type="ECO:0000259" key="15">
    <source>
        <dbReference type="SMART" id="SM00382"/>
    </source>
</evidence>
<proteinExistence type="inferred from homology"/>
<dbReference type="GO" id="GO:0005739">
    <property type="term" value="C:mitochondrion"/>
    <property type="evidence" value="ECO:0007669"/>
    <property type="project" value="UniProtKB-SubCell"/>
</dbReference>
<feature type="domain" description="AAA+ ATPase" evidence="15">
    <location>
        <begin position="213"/>
        <end position="348"/>
    </location>
</feature>
<reference evidence="16" key="2">
    <citation type="submission" date="2023-06" db="EMBL/GenBank/DDBJ databases">
        <authorList>
            <person name="Ma L."/>
            <person name="Liu K.-W."/>
            <person name="Li Z."/>
            <person name="Hsiao Y.-Y."/>
            <person name="Qi Y."/>
            <person name="Fu T."/>
            <person name="Tang G."/>
            <person name="Zhang D."/>
            <person name="Sun W.-H."/>
            <person name="Liu D.-K."/>
            <person name="Li Y."/>
            <person name="Chen G.-Z."/>
            <person name="Liu X.-D."/>
            <person name="Liao X.-Y."/>
            <person name="Jiang Y.-T."/>
            <person name="Yu X."/>
            <person name="Hao Y."/>
            <person name="Huang J."/>
            <person name="Zhao X.-W."/>
            <person name="Ke S."/>
            <person name="Chen Y.-Y."/>
            <person name="Wu W.-L."/>
            <person name="Hsu J.-L."/>
            <person name="Lin Y.-F."/>
            <person name="Huang M.-D."/>
            <person name="Li C.-Y."/>
            <person name="Huang L."/>
            <person name="Wang Z.-W."/>
            <person name="Zhao X."/>
            <person name="Zhong W.-Y."/>
            <person name="Peng D.-H."/>
            <person name="Ahmad S."/>
            <person name="Lan S."/>
            <person name="Zhang J.-S."/>
            <person name="Tsai W.-C."/>
            <person name="Van De Peer Y."/>
            <person name="Liu Z.-J."/>
        </authorList>
    </citation>
    <scope>NUCLEOTIDE SEQUENCE</scope>
    <source>
        <strain evidence="16">CP</strain>
        <tissue evidence="16">Leaves</tissue>
    </source>
</reference>
<evidence type="ECO:0000256" key="7">
    <source>
        <dbReference type="ARBA" id="ARBA00022723"/>
    </source>
</evidence>
<organism evidence="16 17">
    <name type="scientific">Acorus calamus</name>
    <name type="common">Sweet flag</name>
    <dbReference type="NCBI Taxonomy" id="4465"/>
    <lineage>
        <taxon>Eukaryota</taxon>
        <taxon>Viridiplantae</taxon>
        <taxon>Streptophyta</taxon>
        <taxon>Embryophyta</taxon>
        <taxon>Tracheophyta</taxon>
        <taxon>Spermatophyta</taxon>
        <taxon>Magnoliopsida</taxon>
        <taxon>Liliopsida</taxon>
        <taxon>Acoraceae</taxon>
        <taxon>Acorus</taxon>
    </lineage>
</organism>
<dbReference type="GO" id="GO:0046872">
    <property type="term" value="F:metal ion binding"/>
    <property type="evidence" value="ECO:0007669"/>
    <property type="project" value="UniProtKB-KW"/>
</dbReference>
<comment type="similarity">
    <text evidence="13">Belongs to the AAA ATPase family.</text>
</comment>
<dbReference type="EMBL" id="JAUJYO010000001">
    <property type="protein sequence ID" value="KAK1326666.1"/>
    <property type="molecule type" value="Genomic_DNA"/>
</dbReference>
<dbReference type="FunFam" id="1.20.58.760:FF:000001">
    <property type="entry name" value="ATP-dependent zinc metalloprotease FtsH"/>
    <property type="match status" value="1"/>
</dbReference>
<dbReference type="SUPFAM" id="SSF140990">
    <property type="entry name" value="FtsH protease domain-like"/>
    <property type="match status" value="1"/>
</dbReference>
<dbReference type="GO" id="GO:0004176">
    <property type="term" value="F:ATP-dependent peptidase activity"/>
    <property type="evidence" value="ECO:0007669"/>
    <property type="project" value="InterPro"/>
</dbReference>
<evidence type="ECO:0000256" key="5">
    <source>
        <dbReference type="ARBA" id="ARBA00010550"/>
    </source>
</evidence>
<sequence>MKTLQTLSPPFHHPPHHLRLSSPRLSFTPRSRRPNPLPLFASLPNPTSPFAENSESSDLYEQSVAGDAAVAAGLETVEKGLFPGMLASARRGFESVVRSGWLDWWPFLGQEKRLERLIVEADANPNDPAKQTALLAELNKHRFLSTFFSLLNWVVVMKFHVKLGTKKIVFLGNSVNVKTFKDVKGCDDAKQELEEVVEYLKNPSKFTRLGGKLPKGILLTGAPGTGKTLLAKAIAGEAGVPFFYRAGSEFEEMFVGVGARRVRSLFQAAKKKAPCIIFIDEIDAIGSTRKQWEGHTKKTLHQLLVEMDGFEQNEGIILMAATNLPDILDPALTRPGRFDKHIVVLNPDVRGRQEILELYLHDKPLADDVDAKALARGTPGFNGADLANLVNIAAIRAAVEGVDKVNAAQLEFAKDRIVMGTERKAMYLTEESKKLTAYHESGHAIVAYNTDGADPIHKATIMPRGSALGMVTQLPSNDETSISKKQLLARLDVCMGGRVAEELIFGQEHITTGASTDIHSATELARYMVSNCGMSDAIGPVYIKEKTSSQMQSRIDAEVIKLLREAYDRVKVLLKKILKFFSPSCVRLFPAAC</sequence>
<evidence type="ECO:0000256" key="14">
    <source>
        <dbReference type="SAM" id="MobiDB-lite"/>
    </source>
</evidence>
<dbReference type="CDD" id="cd19501">
    <property type="entry name" value="RecA-like_FtsH"/>
    <property type="match status" value="1"/>
</dbReference>
<dbReference type="Pfam" id="PF00004">
    <property type="entry name" value="AAA"/>
    <property type="match status" value="1"/>
</dbReference>
<comment type="subcellular location">
    <subcellularLocation>
        <location evidence="3">Mitochondrion</location>
    </subcellularLocation>
</comment>
<comment type="caution">
    <text evidence="16">The sequence shown here is derived from an EMBL/GenBank/DDBJ whole genome shotgun (WGS) entry which is preliminary data.</text>
</comment>
<keyword evidence="11" id="KW-0482">Metalloprotease</keyword>
<protein>
    <recommendedName>
        <fullName evidence="15">AAA+ ATPase domain-containing protein</fullName>
    </recommendedName>
</protein>
<evidence type="ECO:0000256" key="11">
    <source>
        <dbReference type="ARBA" id="ARBA00023049"/>
    </source>
</evidence>
<dbReference type="GO" id="GO:0009507">
    <property type="term" value="C:chloroplast"/>
    <property type="evidence" value="ECO:0007669"/>
    <property type="project" value="TreeGrafter"/>
</dbReference>
<gene>
    <name evidence="16" type="ORF">QJS10_CPA01g02170</name>
</gene>
<evidence type="ECO:0000313" key="16">
    <source>
        <dbReference type="EMBL" id="KAK1326666.1"/>
    </source>
</evidence>
<evidence type="ECO:0000256" key="9">
    <source>
        <dbReference type="ARBA" id="ARBA00022833"/>
    </source>
</evidence>
<dbReference type="SUPFAM" id="SSF52540">
    <property type="entry name" value="P-loop containing nucleoside triphosphate hydrolases"/>
    <property type="match status" value="1"/>
</dbReference>
<dbReference type="Proteomes" id="UP001180020">
    <property type="component" value="Unassembled WGS sequence"/>
</dbReference>
<accession>A0AAV9FM60</accession>
<dbReference type="FunFam" id="3.40.50.300:FF:000195">
    <property type="entry name" value="ATP-dependent zinc metalloprotease FTSH 11"/>
    <property type="match status" value="1"/>
</dbReference>
<dbReference type="InterPro" id="IPR003959">
    <property type="entry name" value="ATPase_AAA_core"/>
</dbReference>
<evidence type="ECO:0000256" key="1">
    <source>
        <dbReference type="ARBA" id="ARBA00001947"/>
    </source>
</evidence>
<evidence type="ECO:0000256" key="12">
    <source>
        <dbReference type="ARBA" id="ARBA00023128"/>
    </source>
</evidence>
<evidence type="ECO:0000256" key="3">
    <source>
        <dbReference type="ARBA" id="ARBA00004173"/>
    </source>
</evidence>
<dbReference type="Gene3D" id="1.20.58.760">
    <property type="entry name" value="Peptidase M41"/>
    <property type="match status" value="1"/>
</dbReference>
<keyword evidence="13" id="KW-0067">ATP-binding</keyword>
<keyword evidence="17" id="KW-1185">Reference proteome</keyword>
<dbReference type="GO" id="GO:0045037">
    <property type="term" value="P:protein import into chloroplast stroma"/>
    <property type="evidence" value="ECO:0007669"/>
    <property type="project" value="TreeGrafter"/>
</dbReference>
<dbReference type="InterPro" id="IPR000642">
    <property type="entry name" value="Peptidase_M41"/>
</dbReference>
<dbReference type="Pfam" id="PF01434">
    <property type="entry name" value="Peptidase_M41"/>
    <property type="match status" value="1"/>
</dbReference>
<name>A0AAV9FM60_ACOCL</name>
<comment type="cofactor">
    <cofactor evidence="1">
        <name>Zn(2+)</name>
        <dbReference type="ChEBI" id="CHEBI:29105"/>
    </cofactor>
</comment>
<dbReference type="Gene3D" id="3.40.50.300">
    <property type="entry name" value="P-loop containing nucleotide triphosphate hydrolases"/>
    <property type="match status" value="1"/>
</dbReference>
<evidence type="ECO:0000313" key="17">
    <source>
        <dbReference type="Proteomes" id="UP001180020"/>
    </source>
</evidence>
<dbReference type="Pfam" id="PF17862">
    <property type="entry name" value="AAA_lid_3"/>
    <property type="match status" value="1"/>
</dbReference>
<dbReference type="FunFam" id="1.10.8.60:FF:000001">
    <property type="entry name" value="ATP-dependent zinc metalloprotease FtsH"/>
    <property type="match status" value="1"/>
</dbReference>
<reference evidence="16" key="1">
    <citation type="journal article" date="2023" name="Nat. Commun.">
        <title>Diploid and tetraploid genomes of Acorus and the evolution of monocots.</title>
        <authorList>
            <person name="Ma L."/>
            <person name="Liu K.W."/>
            <person name="Li Z."/>
            <person name="Hsiao Y.Y."/>
            <person name="Qi Y."/>
            <person name="Fu T."/>
            <person name="Tang G.D."/>
            <person name="Zhang D."/>
            <person name="Sun W.H."/>
            <person name="Liu D.K."/>
            <person name="Li Y."/>
            <person name="Chen G.Z."/>
            <person name="Liu X.D."/>
            <person name="Liao X.Y."/>
            <person name="Jiang Y.T."/>
            <person name="Yu X."/>
            <person name="Hao Y."/>
            <person name="Huang J."/>
            <person name="Zhao X.W."/>
            <person name="Ke S."/>
            <person name="Chen Y.Y."/>
            <person name="Wu W.L."/>
            <person name="Hsu J.L."/>
            <person name="Lin Y.F."/>
            <person name="Huang M.D."/>
            <person name="Li C.Y."/>
            <person name="Huang L."/>
            <person name="Wang Z.W."/>
            <person name="Zhao X."/>
            <person name="Zhong W.Y."/>
            <person name="Peng D.H."/>
            <person name="Ahmad S."/>
            <person name="Lan S."/>
            <person name="Zhang J.S."/>
            <person name="Tsai W.C."/>
            <person name="Van de Peer Y."/>
            <person name="Liu Z.J."/>
        </authorList>
    </citation>
    <scope>NUCLEOTIDE SEQUENCE</scope>
    <source>
        <strain evidence="16">CP</strain>
    </source>
</reference>
<dbReference type="PANTHER" id="PTHR23076:SF97">
    <property type="entry name" value="ATP-DEPENDENT ZINC METALLOPROTEASE YME1L1"/>
    <property type="match status" value="1"/>
</dbReference>
<dbReference type="AlphaFoldDB" id="A0AAV9FM60"/>
<dbReference type="InterPro" id="IPR003960">
    <property type="entry name" value="ATPase_AAA_CS"/>
</dbReference>
<dbReference type="Gene3D" id="1.10.8.60">
    <property type="match status" value="1"/>
</dbReference>
<evidence type="ECO:0000256" key="4">
    <source>
        <dbReference type="ARBA" id="ARBA00010044"/>
    </source>
</evidence>
<evidence type="ECO:0000256" key="13">
    <source>
        <dbReference type="RuleBase" id="RU003651"/>
    </source>
</evidence>
<dbReference type="SMART" id="SM00382">
    <property type="entry name" value="AAA"/>
    <property type="match status" value="1"/>
</dbReference>
<keyword evidence="12" id="KW-0496">Mitochondrion</keyword>
<dbReference type="PROSITE" id="PS00674">
    <property type="entry name" value="AAA"/>
    <property type="match status" value="1"/>
</dbReference>
<dbReference type="GO" id="GO:0006508">
    <property type="term" value="P:proteolysis"/>
    <property type="evidence" value="ECO:0007669"/>
    <property type="project" value="UniProtKB-KW"/>
</dbReference>
<dbReference type="GO" id="GO:0004222">
    <property type="term" value="F:metalloendopeptidase activity"/>
    <property type="evidence" value="ECO:0007669"/>
    <property type="project" value="InterPro"/>
</dbReference>
<evidence type="ECO:0000256" key="6">
    <source>
        <dbReference type="ARBA" id="ARBA00022670"/>
    </source>
</evidence>
<dbReference type="PANTHER" id="PTHR23076">
    <property type="entry name" value="METALLOPROTEASE M41 FTSH"/>
    <property type="match status" value="1"/>
</dbReference>
<comment type="similarity">
    <text evidence="5">In the N-terminal section; belongs to the AAA ATPase family.</text>
</comment>
<dbReference type="InterPro" id="IPR003593">
    <property type="entry name" value="AAA+_ATPase"/>
</dbReference>
<keyword evidence="10" id="KW-0809">Transit peptide</keyword>
<keyword evidence="6" id="KW-0645">Protease</keyword>
<evidence type="ECO:0000256" key="10">
    <source>
        <dbReference type="ARBA" id="ARBA00022946"/>
    </source>
</evidence>
<dbReference type="GO" id="GO:0016887">
    <property type="term" value="F:ATP hydrolysis activity"/>
    <property type="evidence" value="ECO:0007669"/>
    <property type="project" value="InterPro"/>
</dbReference>
<comment type="function">
    <text evidence="2">Probable ATP-dependent zinc metallopeptidase.</text>
</comment>
<evidence type="ECO:0000256" key="2">
    <source>
        <dbReference type="ARBA" id="ARBA00003497"/>
    </source>
</evidence>
<dbReference type="InterPro" id="IPR041569">
    <property type="entry name" value="AAA_lid_3"/>
</dbReference>
<dbReference type="InterPro" id="IPR027417">
    <property type="entry name" value="P-loop_NTPase"/>
</dbReference>
<dbReference type="GO" id="GO:0005524">
    <property type="term" value="F:ATP binding"/>
    <property type="evidence" value="ECO:0007669"/>
    <property type="project" value="UniProtKB-KW"/>
</dbReference>
<dbReference type="InterPro" id="IPR037219">
    <property type="entry name" value="Peptidase_M41-like"/>
</dbReference>
<keyword evidence="13" id="KW-0547">Nucleotide-binding</keyword>
<keyword evidence="9" id="KW-0862">Zinc</keyword>
<evidence type="ECO:0000256" key="8">
    <source>
        <dbReference type="ARBA" id="ARBA00022801"/>
    </source>
</evidence>
<feature type="region of interest" description="Disordered" evidence="14">
    <location>
        <begin position="1"/>
        <end position="56"/>
    </location>
</feature>